<organism evidence="2 3">
    <name type="scientific">Mucilaginibacter gossypii</name>
    <dbReference type="NCBI Taxonomy" id="551996"/>
    <lineage>
        <taxon>Bacteria</taxon>
        <taxon>Pseudomonadati</taxon>
        <taxon>Bacteroidota</taxon>
        <taxon>Sphingobacteriia</taxon>
        <taxon>Sphingobacteriales</taxon>
        <taxon>Sphingobacteriaceae</taxon>
        <taxon>Mucilaginibacter</taxon>
    </lineage>
</organism>
<gene>
    <name evidence="2" type="ORF">SAMN05192573_106120</name>
</gene>
<dbReference type="RefSeq" id="WP_091167923.1">
    <property type="nucleotide sequence ID" value="NZ_FNCG01000006.1"/>
</dbReference>
<dbReference type="EMBL" id="FNCG01000006">
    <property type="protein sequence ID" value="SDH02670.1"/>
    <property type="molecule type" value="Genomic_DNA"/>
</dbReference>
<evidence type="ECO:0000313" key="3">
    <source>
        <dbReference type="Proteomes" id="UP000199705"/>
    </source>
</evidence>
<accession>A0A1G7Z3C2</accession>
<dbReference type="STRING" id="551996.SAMN05192573_106120"/>
<dbReference type="Pfam" id="PF00534">
    <property type="entry name" value="Glycos_transf_1"/>
    <property type="match status" value="1"/>
</dbReference>
<dbReference type="PANTHER" id="PTHR12526">
    <property type="entry name" value="GLYCOSYLTRANSFERASE"/>
    <property type="match status" value="1"/>
</dbReference>
<dbReference type="SUPFAM" id="SSF53756">
    <property type="entry name" value="UDP-Glycosyltransferase/glycogen phosphorylase"/>
    <property type="match status" value="1"/>
</dbReference>
<dbReference type="AlphaFoldDB" id="A0A1G7Z3C2"/>
<dbReference type="GO" id="GO:0016757">
    <property type="term" value="F:glycosyltransferase activity"/>
    <property type="evidence" value="ECO:0007669"/>
    <property type="project" value="InterPro"/>
</dbReference>
<name>A0A1G7Z3C2_9SPHI</name>
<sequence length="353" mass="40452">MDDNRKKALLILSPGFPENEADTTCLPPQRVFVRALKAENPELHIIVLSFQYPFFAAEYDWHGIRVISFGGRSRGKLFRLNTWLKVWRALGNLNKQYQIMGLLSFWLGECAFVGHYFARIKNIKHHCWMLGQDAKRGNKYAKWIKPKGEELIALSDFIVREFTKNYNVKPLNVIPVGIDISLFGDLSAGKDIHILGAGSLISLKRFHLFIETVAMLKQYYPDIKTVICGDGPEKEKLIKRIKSKQLESNVTLAGELPHHEVLKMMQRSRVLFHPSEYEGFGAVCLEALYAAAEVVSFVKPMDNDITNWFIVNNMEEAGQTIRCILDEPDSGKKNVLVYDIRDNVRKMMGLFER</sequence>
<evidence type="ECO:0000313" key="2">
    <source>
        <dbReference type="EMBL" id="SDH02670.1"/>
    </source>
</evidence>
<reference evidence="3" key="1">
    <citation type="submission" date="2016-10" db="EMBL/GenBank/DDBJ databases">
        <authorList>
            <person name="Varghese N."/>
            <person name="Submissions S."/>
        </authorList>
    </citation>
    <scope>NUCLEOTIDE SEQUENCE [LARGE SCALE GENOMIC DNA]</scope>
    <source>
        <strain evidence="3">Gh-67</strain>
    </source>
</reference>
<dbReference type="Gene3D" id="3.40.50.2000">
    <property type="entry name" value="Glycogen Phosphorylase B"/>
    <property type="match status" value="2"/>
</dbReference>
<evidence type="ECO:0000259" key="1">
    <source>
        <dbReference type="Pfam" id="PF00534"/>
    </source>
</evidence>
<keyword evidence="3" id="KW-1185">Reference proteome</keyword>
<dbReference type="PANTHER" id="PTHR12526:SF630">
    <property type="entry name" value="GLYCOSYLTRANSFERASE"/>
    <property type="match status" value="1"/>
</dbReference>
<proteinExistence type="predicted"/>
<protein>
    <submittedName>
        <fullName evidence="2">Glycosyltransferase involved in cell wall bisynthesis</fullName>
    </submittedName>
</protein>
<dbReference type="Proteomes" id="UP000199705">
    <property type="component" value="Unassembled WGS sequence"/>
</dbReference>
<dbReference type="InterPro" id="IPR001296">
    <property type="entry name" value="Glyco_trans_1"/>
</dbReference>
<feature type="domain" description="Glycosyl transferase family 1" evidence="1">
    <location>
        <begin position="188"/>
        <end position="298"/>
    </location>
</feature>
<keyword evidence="2" id="KW-0808">Transferase</keyword>